<sequence length="99" mass="11492">MLENSSWIFFAAKPYKPNGQWVREFYVNLMKTDMTTRLITIQCKVVNYKPKIINVIYGLLHHDIEAFMDKDCESGAWIASILCPGKNVSWANTNTEILY</sequence>
<dbReference type="EMBL" id="JBANQN010000008">
    <property type="protein sequence ID" value="KAK6782102.1"/>
    <property type="molecule type" value="Genomic_DNA"/>
</dbReference>
<accession>A0AAN8TBI0</accession>
<reference evidence="1 2" key="1">
    <citation type="submission" date="2024-02" db="EMBL/GenBank/DDBJ databases">
        <title>de novo genome assembly of Solanum bulbocastanum strain 11H21.</title>
        <authorList>
            <person name="Hosaka A.J."/>
        </authorList>
    </citation>
    <scope>NUCLEOTIDE SEQUENCE [LARGE SCALE GENOMIC DNA]</scope>
    <source>
        <tissue evidence="1">Young leaves</tissue>
    </source>
</reference>
<evidence type="ECO:0000313" key="2">
    <source>
        <dbReference type="Proteomes" id="UP001371456"/>
    </source>
</evidence>
<comment type="caution">
    <text evidence="1">The sequence shown here is derived from an EMBL/GenBank/DDBJ whole genome shotgun (WGS) entry which is preliminary data.</text>
</comment>
<keyword evidence="2" id="KW-1185">Reference proteome</keyword>
<dbReference type="AlphaFoldDB" id="A0AAN8TBI0"/>
<gene>
    <name evidence="1" type="ORF">RDI58_019898</name>
</gene>
<organism evidence="1 2">
    <name type="scientific">Solanum bulbocastanum</name>
    <name type="common">Wild potato</name>
    <dbReference type="NCBI Taxonomy" id="147425"/>
    <lineage>
        <taxon>Eukaryota</taxon>
        <taxon>Viridiplantae</taxon>
        <taxon>Streptophyta</taxon>
        <taxon>Embryophyta</taxon>
        <taxon>Tracheophyta</taxon>
        <taxon>Spermatophyta</taxon>
        <taxon>Magnoliopsida</taxon>
        <taxon>eudicotyledons</taxon>
        <taxon>Gunneridae</taxon>
        <taxon>Pentapetalae</taxon>
        <taxon>asterids</taxon>
        <taxon>lamiids</taxon>
        <taxon>Solanales</taxon>
        <taxon>Solanaceae</taxon>
        <taxon>Solanoideae</taxon>
        <taxon>Solaneae</taxon>
        <taxon>Solanum</taxon>
    </lineage>
</organism>
<proteinExistence type="predicted"/>
<protein>
    <submittedName>
        <fullName evidence="1">Uncharacterized protein</fullName>
    </submittedName>
</protein>
<dbReference type="Proteomes" id="UP001371456">
    <property type="component" value="Unassembled WGS sequence"/>
</dbReference>
<name>A0AAN8TBI0_SOLBU</name>
<evidence type="ECO:0000313" key="1">
    <source>
        <dbReference type="EMBL" id="KAK6782102.1"/>
    </source>
</evidence>